<sequence length="350" mass="37818">MNVPHPNPQPTILGIDIGGANLKYATEDGRSFERSFALWTRHRELSEQLTTDIGRFDGIRKLAVTMTGELADCFAGRADGVRQIVSSVANCVSATSAETAFFYGTDGRFHDAESATANWENVAASNWHALARCVGMRLAKNALLVDIGSTTTDVIAICDGEVMTSAATDFQRLSGQSLVYVGCRRTPVCALVSELQIRGKHVPVMNEVFSTIDDARLLLGLQQEDCNDLETADSQPRDRVHAKTRVARMIGLDSDQISNAESVELAQQIHSAAVAKIQSAVQRWWSCLNQSATQTPVVVLSGHGQDLISPPENVAVMDLRNELSGSLSRGAPSWAVAVLARLEMEVGPVL</sequence>
<name>A0ABT0UDD8_9BACT</name>
<evidence type="ECO:0000313" key="2">
    <source>
        <dbReference type="EMBL" id="MCM2374393.1"/>
    </source>
</evidence>
<dbReference type="NCBIfam" id="TIGR03123">
    <property type="entry name" value="one_C_unchar_1"/>
    <property type="match status" value="1"/>
</dbReference>
<accession>A0ABT0UDD8</accession>
<dbReference type="EMBL" id="JAMQBK010000084">
    <property type="protein sequence ID" value="MCM2374393.1"/>
    <property type="molecule type" value="Genomic_DNA"/>
</dbReference>
<dbReference type="Proteomes" id="UP001202961">
    <property type="component" value="Unassembled WGS sequence"/>
</dbReference>
<dbReference type="InterPro" id="IPR002756">
    <property type="entry name" value="MfnF"/>
</dbReference>
<gene>
    <name evidence="2" type="ORF">NB063_27560</name>
</gene>
<dbReference type="InterPro" id="IPR043129">
    <property type="entry name" value="ATPase_NBD"/>
</dbReference>
<evidence type="ECO:0000313" key="3">
    <source>
        <dbReference type="Proteomes" id="UP001202961"/>
    </source>
</evidence>
<dbReference type="Gene3D" id="3.30.420.40">
    <property type="match status" value="1"/>
</dbReference>
<dbReference type="RefSeq" id="WP_250932284.1">
    <property type="nucleotide sequence ID" value="NZ_JAMQBK010000084.1"/>
</dbReference>
<dbReference type="Gene3D" id="3.30.420.190">
    <property type="entry name" value="conserved archaeal protein q6m145"/>
    <property type="match status" value="1"/>
</dbReference>
<comment type="caution">
    <text evidence="2">The sequence shown here is derived from an EMBL/GenBank/DDBJ whole genome shotgun (WGS) entry which is preliminary data.</text>
</comment>
<protein>
    <submittedName>
        <fullName evidence="2">Tetrahydromethanopterin-linked C1 transfer pathway</fullName>
    </submittedName>
</protein>
<organism evidence="2 3">
    <name type="scientific">Aporhodopirellula aestuarii</name>
    <dbReference type="NCBI Taxonomy" id="2950107"/>
    <lineage>
        <taxon>Bacteria</taxon>
        <taxon>Pseudomonadati</taxon>
        <taxon>Planctomycetota</taxon>
        <taxon>Planctomycetia</taxon>
        <taxon>Pirellulales</taxon>
        <taxon>Pirellulaceae</taxon>
        <taxon>Aporhodopirellula</taxon>
    </lineage>
</organism>
<feature type="domain" description="Hydantoinase A/oxoprolinase" evidence="1">
    <location>
        <begin position="62"/>
        <end position="305"/>
    </location>
</feature>
<dbReference type="Pfam" id="PF01968">
    <property type="entry name" value="Hydantoinase_A"/>
    <property type="match status" value="1"/>
</dbReference>
<evidence type="ECO:0000259" key="1">
    <source>
        <dbReference type="Pfam" id="PF01968"/>
    </source>
</evidence>
<dbReference type="InterPro" id="IPR002821">
    <property type="entry name" value="Hydantoinase_A"/>
</dbReference>
<dbReference type="SUPFAM" id="SSF53067">
    <property type="entry name" value="Actin-like ATPase domain"/>
    <property type="match status" value="1"/>
</dbReference>
<reference evidence="2 3" key="1">
    <citation type="journal article" date="2022" name="Syst. Appl. Microbiol.">
        <title>Rhodopirellula aestuarii sp. nov., a novel member of the genus Rhodopirellula isolated from brackish sediments collected in the Tagus River estuary, Portugal.</title>
        <authorList>
            <person name="Vitorino I.R."/>
            <person name="Klimek D."/>
            <person name="Calusinska M."/>
            <person name="Lobo-da-Cunha A."/>
            <person name="Vasconcelos V."/>
            <person name="Lage O.M."/>
        </authorList>
    </citation>
    <scope>NUCLEOTIDE SEQUENCE [LARGE SCALE GENOMIC DNA]</scope>
    <source>
        <strain evidence="2 3">ICT_H3.1</strain>
    </source>
</reference>
<proteinExistence type="predicted"/>
<keyword evidence="3" id="KW-1185">Reference proteome</keyword>